<gene>
    <name evidence="3" type="ORF">PPROV_001109900</name>
</gene>
<comment type="caution">
    <text evidence="3">The sequence shown here is derived from an EMBL/GenBank/DDBJ whole genome shotgun (WGS) entry which is preliminary data.</text>
</comment>
<dbReference type="CDD" id="cd05467">
    <property type="entry name" value="CBM20"/>
    <property type="match status" value="1"/>
</dbReference>
<dbReference type="PANTHER" id="PTHR15048">
    <property type="entry name" value="STARCH-BINDING DOMAIN-CONTAINING PROTEIN 1"/>
    <property type="match status" value="1"/>
</dbReference>
<dbReference type="PANTHER" id="PTHR15048:SF0">
    <property type="entry name" value="STARCH-BINDING DOMAIN-CONTAINING PROTEIN 1"/>
    <property type="match status" value="1"/>
</dbReference>
<protein>
    <recommendedName>
        <fullName evidence="2">CBM20 domain-containing protein</fullName>
    </recommendedName>
</protein>
<feature type="compositionally biased region" description="Pro residues" evidence="1">
    <location>
        <begin position="341"/>
        <end position="355"/>
    </location>
</feature>
<dbReference type="GO" id="GO:0016020">
    <property type="term" value="C:membrane"/>
    <property type="evidence" value="ECO:0007669"/>
    <property type="project" value="TreeGrafter"/>
</dbReference>
<feature type="compositionally biased region" description="Low complexity" evidence="1">
    <location>
        <begin position="356"/>
        <end position="371"/>
    </location>
</feature>
<evidence type="ECO:0000259" key="2">
    <source>
        <dbReference type="PROSITE" id="PS51166"/>
    </source>
</evidence>
<dbReference type="SMART" id="SM01065">
    <property type="entry name" value="CBM_2"/>
    <property type="match status" value="2"/>
</dbReference>
<dbReference type="Pfam" id="PF00686">
    <property type="entry name" value="CBM_20"/>
    <property type="match status" value="2"/>
</dbReference>
<keyword evidence="4" id="KW-1185">Reference proteome</keyword>
<dbReference type="Proteomes" id="UP000660262">
    <property type="component" value="Unassembled WGS sequence"/>
</dbReference>
<feature type="compositionally biased region" description="Basic and acidic residues" evidence="1">
    <location>
        <begin position="372"/>
        <end position="402"/>
    </location>
</feature>
<feature type="compositionally biased region" description="Basic and acidic residues" evidence="1">
    <location>
        <begin position="66"/>
        <end position="101"/>
    </location>
</feature>
<name>A0A830HYQ3_9CHLO</name>
<feature type="domain" description="CBM20" evidence="2">
    <location>
        <begin position="130"/>
        <end position="239"/>
    </location>
</feature>
<evidence type="ECO:0000313" key="4">
    <source>
        <dbReference type="Proteomes" id="UP000660262"/>
    </source>
</evidence>
<reference evidence="3" key="1">
    <citation type="submission" date="2020-10" db="EMBL/GenBank/DDBJ databases">
        <title>Unveiling of a novel bifunctional photoreceptor, Dualchrome1, isolated from a cosmopolitan green alga.</title>
        <authorList>
            <person name="Suzuki S."/>
            <person name="Kawachi M."/>
        </authorList>
    </citation>
    <scope>NUCLEOTIDE SEQUENCE</scope>
    <source>
        <strain evidence="3">NIES 2893</strain>
    </source>
</reference>
<feature type="compositionally biased region" description="Basic residues" evidence="1">
    <location>
        <begin position="14"/>
        <end position="27"/>
    </location>
</feature>
<dbReference type="PROSITE" id="PS51166">
    <property type="entry name" value="CBM20"/>
    <property type="match status" value="2"/>
</dbReference>
<dbReference type="InterPro" id="IPR013783">
    <property type="entry name" value="Ig-like_fold"/>
</dbReference>
<dbReference type="InterPro" id="IPR002044">
    <property type="entry name" value="CBM20"/>
</dbReference>
<feature type="compositionally biased region" description="Polar residues" evidence="1">
    <location>
        <begin position="1"/>
        <end position="13"/>
    </location>
</feature>
<feature type="region of interest" description="Disordered" evidence="1">
    <location>
        <begin position="307"/>
        <end position="402"/>
    </location>
</feature>
<feature type="domain" description="CBM20" evidence="2">
    <location>
        <begin position="235"/>
        <end position="339"/>
    </location>
</feature>
<feature type="region of interest" description="Disordered" evidence="1">
    <location>
        <begin position="1"/>
        <end position="27"/>
    </location>
</feature>
<dbReference type="Gene3D" id="2.60.40.10">
    <property type="entry name" value="Immunoglobulins"/>
    <property type="match status" value="2"/>
</dbReference>
<feature type="region of interest" description="Disordered" evidence="1">
    <location>
        <begin position="66"/>
        <end position="132"/>
    </location>
</feature>
<sequence length="402" mass="43563">MMMSRVSYNNNRNQRGRIPPRIRQSRRVSMHAVFPASSSAAASHMGMNGSYAPTGGANSNGIAARERTQRALENARAREELSRARQKEAEARAKAFAEAKGHAPTAPPEPTAQHQPQNGQQQQQQHDSCASQTDARVVRFRVHRPLSYGDNVAVCGNTDLLGNWDADLAYILTGSDDDVWSAQIAMNDADVDACEFKVLVKYADGSVQWDDGDNISISREEGDFHSACVANAKWVRFRVHSPCPEENSMLVCGTPGQLGAWKPENALALTRTDGDVWSAELAMWDGDVSTCEFKVLMRHGDGTFEWEDGENQRVGDAVPHSAGTGGVAGLAASGADLRTPLAPPPARGAPAPAAPRKPTSTQEAEAMARAAENARAREEIAMRRKQEADARAKAWREHQNGS</sequence>
<organism evidence="3 4">
    <name type="scientific">Pycnococcus provasolii</name>
    <dbReference type="NCBI Taxonomy" id="41880"/>
    <lineage>
        <taxon>Eukaryota</taxon>
        <taxon>Viridiplantae</taxon>
        <taxon>Chlorophyta</taxon>
        <taxon>Pseudoscourfieldiophyceae</taxon>
        <taxon>Pseudoscourfieldiales</taxon>
        <taxon>Pycnococcaceae</taxon>
        <taxon>Pycnococcus</taxon>
    </lineage>
</organism>
<proteinExistence type="predicted"/>
<dbReference type="InterPro" id="IPR013784">
    <property type="entry name" value="Carb-bd-like_fold"/>
</dbReference>
<evidence type="ECO:0000313" key="3">
    <source>
        <dbReference type="EMBL" id="GHP12372.1"/>
    </source>
</evidence>
<dbReference type="AlphaFoldDB" id="A0A830HYQ3"/>
<accession>A0A830HYQ3</accession>
<dbReference type="GO" id="GO:2001070">
    <property type="term" value="F:starch binding"/>
    <property type="evidence" value="ECO:0007669"/>
    <property type="project" value="InterPro"/>
</dbReference>
<dbReference type="SUPFAM" id="SSF49452">
    <property type="entry name" value="Starch-binding domain-like"/>
    <property type="match status" value="2"/>
</dbReference>
<dbReference type="EMBL" id="BNJQ01000041">
    <property type="protein sequence ID" value="GHP12372.1"/>
    <property type="molecule type" value="Genomic_DNA"/>
</dbReference>
<feature type="compositionally biased region" description="Low complexity" evidence="1">
    <location>
        <begin position="113"/>
        <end position="125"/>
    </location>
</feature>
<dbReference type="OrthoDB" id="512712at2759"/>
<evidence type="ECO:0000256" key="1">
    <source>
        <dbReference type="SAM" id="MobiDB-lite"/>
    </source>
</evidence>